<name>A0A512T3V0_9MICO</name>
<evidence type="ECO:0000256" key="1">
    <source>
        <dbReference type="ARBA" id="ARBA00022603"/>
    </source>
</evidence>
<keyword evidence="2 3" id="KW-0808">Transferase</keyword>
<dbReference type="AlphaFoldDB" id="A0A512T3V0"/>
<keyword evidence="6" id="KW-1185">Reference proteome</keyword>
<evidence type="ECO:0000256" key="2">
    <source>
        <dbReference type="ARBA" id="ARBA00022679"/>
    </source>
</evidence>
<evidence type="ECO:0000256" key="3">
    <source>
        <dbReference type="PROSITE-ProRule" id="PRU00333"/>
    </source>
</evidence>
<dbReference type="Proteomes" id="UP000321793">
    <property type="component" value="Unassembled WGS sequence"/>
</dbReference>
<dbReference type="Gene3D" id="3.20.20.330">
    <property type="entry name" value="Homocysteine-binding-like domain"/>
    <property type="match status" value="1"/>
</dbReference>
<comment type="caution">
    <text evidence="5">The sequence shown here is derived from an EMBL/GenBank/DDBJ whole genome shotgun (WGS) entry which is preliminary data.</text>
</comment>
<dbReference type="PROSITE" id="PS50970">
    <property type="entry name" value="HCY"/>
    <property type="match status" value="1"/>
</dbReference>
<keyword evidence="3" id="KW-0479">Metal-binding</keyword>
<evidence type="ECO:0000313" key="5">
    <source>
        <dbReference type="EMBL" id="GEQ14869.1"/>
    </source>
</evidence>
<evidence type="ECO:0000259" key="4">
    <source>
        <dbReference type="PROSITE" id="PS50970"/>
    </source>
</evidence>
<evidence type="ECO:0000313" key="6">
    <source>
        <dbReference type="Proteomes" id="UP000321793"/>
    </source>
</evidence>
<feature type="binding site" evidence="3">
    <location>
        <position position="301"/>
    </location>
    <ligand>
        <name>Zn(2+)</name>
        <dbReference type="ChEBI" id="CHEBI:29105"/>
    </ligand>
</feature>
<feature type="binding site" evidence="3">
    <location>
        <position position="232"/>
    </location>
    <ligand>
        <name>Zn(2+)</name>
        <dbReference type="ChEBI" id="CHEBI:29105"/>
    </ligand>
</feature>
<proteinExistence type="predicted"/>
<keyword evidence="1 3" id="KW-0489">Methyltransferase</keyword>
<protein>
    <submittedName>
        <fullName evidence="5">Homocysteine S-methyltransferase</fullName>
    </submittedName>
</protein>
<dbReference type="InterPro" id="IPR003726">
    <property type="entry name" value="HCY_dom"/>
</dbReference>
<dbReference type="PANTHER" id="PTHR11103">
    <property type="entry name" value="SLR1189 PROTEIN"/>
    <property type="match status" value="1"/>
</dbReference>
<comment type="cofactor">
    <cofactor evidence="3">
        <name>Zn(2+)</name>
        <dbReference type="ChEBI" id="CHEBI:29105"/>
    </cofactor>
</comment>
<sequence>MTPATWEPGAGPRWVTDGGLETDVIFNHGVVLPHFAAYPLLDSLEGRALLTDYYAGYAAVANQAGASLLLETPTWRASPDWVATVGGPATDVHRVALESVVFLAALGESLLASGALPAGRHDYGSFRVSGTIGPRGDGYVAGEPAPSDEFAAYHSHQVAAFAESGAGRVAAYTLTTVSEAVGVVRAARGHRLDVAVSFTVETDGRLPDGTTLAEAVDNLWGQAAPDELLVNCAHPSHVAMALADDDTWASRVTGLRVNASRQSHAELDAAEVLDAGDIDDLVREHDSLAARLPNLDVVGGCCGTDVRHVAALWGVDA</sequence>
<feature type="domain" description="Hcy-binding" evidence="4">
    <location>
        <begin position="2"/>
        <end position="316"/>
    </location>
</feature>
<dbReference type="SUPFAM" id="SSF82282">
    <property type="entry name" value="Homocysteine S-methyltransferase"/>
    <property type="match status" value="1"/>
</dbReference>
<dbReference type="GO" id="GO:0046872">
    <property type="term" value="F:metal ion binding"/>
    <property type="evidence" value="ECO:0007669"/>
    <property type="project" value="UniProtKB-KW"/>
</dbReference>
<reference evidence="5 6" key="1">
    <citation type="submission" date="2019-07" db="EMBL/GenBank/DDBJ databases">
        <title>Whole genome shotgun sequence of Knoellia locipacati NBRC 109775.</title>
        <authorList>
            <person name="Hosoyama A."/>
            <person name="Uohara A."/>
            <person name="Ohji S."/>
            <person name="Ichikawa N."/>
        </authorList>
    </citation>
    <scope>NUCLEOTIDE SEQUENCE [LARGE SCALE GENOMIC DNA]</scope>
    <source>
        <strain evidence="5 6">NBRC 109775</strain>
    </source>
</reference>
<dbReference type="GO" id="GO:0008168">
    <property type="term" value="F:methyltransferase activity"/>
    <property type="evidence" value="ECO:0007669"/>
    <property type="project" value="UniProtKB-UniRule"/>
</dbReference>
<gene>
    <name evidence="5" type="ORF">KLO01_29160</name>
</gene>
<dbReference type="InterPro" id="IPR036589">
    <property type="entry name" value="HCY_dom_sf"/>
</dbReference>
<dbReference type="Pfam" id="PF02574">
    <property type="entry name" value="S-methyl_trans"/>
    <property type="match status" value="1"/>
</dbReference>
<dbReference type="GO" id="GO:0032259">
    <property type="term" value="P:methylation"/>
    <property type="evidence" value="ECO:0007669"/>
    <property type="project" value="UniProtKB-KW"/>
</dbReference>
<dbReference type="EMBL" id="BKBA01000011">
    <property type="protein sequence ID" value="GEQ14869.1"/>
    <property type="molecule type" value="Genomic_DNA"/>
</dbReference>
<keyword evidence="3" id="KW-0862">Zinc</keyword>
<accession>A0A512T3V0</accession>
<feature type="binding site" evidence="3">
    <location>
        <position position="302"/>
    </location>
    <ligand>
        <name>Zn(2+)</name>
        <dbReference type="ChEBI" id="CHEBI:29105"/>
    </ligand>
</feature>
<organism evidence="5 6">
    <name type="scientific">Knoellia locipacati</name>
    <dbReference type="NCBI Taxonomy" id="882824"/>
    <lineage>
        <taxon>Bacteria</taxon>
        <taxon>Bacillati</taxon>
        <taxon>Actinomycetota</taxon>
        <taxon>Actinomycetes</taxon>
        <taxon>Micrococcales</taxon>
        <taxon>Intrasporangiaceae</taxon>
        <taxon>Knoellia</taxon>
    </lineage>
</organism>
<dbReference type="PANTHER" id="PTHR11103:SF18">
    <property type="entry name" value="SLR1189 PROTEIN"/>
    <property type="match status" value="1"/>
</dbReference>
<dbReference type="RefSeq" id="WP_246136239.1">
    <property type="nucleotide sequence ID" value="NZ_BAABDN010000003.1"/>
</dbReference>